<evidence type="ECO:0000259" key="2">
    <source>
        <dbReference type="SMART" id="SM00484"/>
    </source>
</evidence>
<protein>
    <recommendedName>
        <fullName evidence="2">XPG-I domain-containing protein</fullName>
    </recommendedName>
</protein>
<feature type="compositionally biased region" description="Basic and acidic residues" evidence="1">
    <location>
        <begin position="312"/>
        <end position="322"/>
    </location>
</feature>
<feature type="compositionally biased region" description="Polar residues" evidence="1">
    <location>
        <begin position="338"/>
        <end position="347"/>
    </location>
</feature>
<dbReference type="SMART" id="SM00484">
    <property type="entry name" value="XPGI"/>
    <property type="match status" value="1"/>
</dbReference>
<dbReference type="PRINTS" id="PR00853">
    <property type="entry name" value="XPGRADSUPER"/>
</dbReference>
<dbReference type="SUPFAM" id="SSF88723">
    <property type="entry name" value="PIN domain-like"/>
    <property type="match status" value="1"/>
</dbReference>
<dbReference type="PANTHER" id="PTHR11081">
    <property type="entry name" value="FLAP ENDONUCLEASE FAMILY MEMBER"/>
    <property type="match status" value="1"/>
</dbReference>
<organism evidence="3 4">
    <name type="scientific">Apiospora marii</name>
    <dbReference type="NCBI Taxonomy" id="335849"/>
    <lineage>
        <taxon>Eukaryota</taxon>
        <taxon>Fungi</taxon>
        <taxon>Dikarya</taxon>
        <taxon>Ascomycota</taxon>
        <taxon>Pezizomycotina</taxon>
        <taxon>Sordariomycetes</taxon>
        <taxon>Xylariomycetidae</taxon>
        <taxon>Amphisphaeriales</taxon>
        <taxon>Apiosporaceae</taxon>
        <taxon>Apiospora</taxon>
    </lineage>
</organism>
<comment type="caution">
    <text evidence="3">The sequence shown here is derived from an EMBL/GenBank/DDBJ whole genome shotgun (WGS) entry which is preliminary data.</text>
</comment>
<proteinExistence type="predicted"/>
<dbReference type="InterPro" id="IPR006084">
    <property type="entry name" value="XPG/Rad2"/>
</dbReference>
<dbReference type="Proteomes" id="UP001396898">
    <property type="component" value="Unassembled WGS sequence"/>
</dbReference>
<sequence>MNAKEFVPSRFPARSKPQANGYSRVPGLWSHLFKISNIAESVPLSRIGTEYIDGKSHQRMRVAVDVPSFIEGIIRIMKNKIDIGQKNVVVANDLLDLAMNIRKAGKQPMFIFDSSAPSSAANTDGTGDETEDGDERIDHQRIANLTKERLEKEGLSFCDAPGKAVAECAALQSAGRVDAVMSNNSDVFLFGGKHVLYHEKTLDGVVMVKELKEEDLRSARPDIFSIPNCFLAINILSIGVESCGPAIAFDIGASSYGHQLAAIVNSNQWDCIDEWKKNLLQDFKAKYPNIAQSLPTTETLPKQAAIHLYKEERKRRGQDKTGHGRQTSDPLRPALDETSGNPVNPCNSVRPVKPVKRASLASPANSKGGKRQRFQDKTDQNHRISDYLRPVLGETSANSANSANTVESSSVPKPTRPEPVKSTKRDYTPWLIDRVDLENPRKRRSKTSSQ</sequence>
<gene>
    <name evidence="3" type="ORF">PG991_015339</name>
</gene>
<feature type="compositionally biased region" description="Basic and acidic residues" evidence="1">
    <location>
        <begin position="373"/>
        <end position="386"/>
    </location>
</feature>
<dbReference type="InterPro" id="IPR029060">
    <property type="entry name" value="PIN-like_dom_sf"/>
</dbReference>
<evidence type="ECO:0000313" key="4">
    <source>
        <dbReference type="Proteomes" id="UP001396898"/>
    </source>
</evidence>
<reference evidence="3 4" key="1">
    <citation type="submission" date="2023-01" db="EMBL/GenBank/DDBJ databases">
        <title>Analysis of 21 Apiospora genomes using comparative genomics revels a genus with tremendous synthesis potential of carbohydrate active enzymes and secondary metabolites.</title>
        <authorList>
            <person name="Sorensen T."/>
        </authorList>
    </citation>
    <scope>NUCLEOTIDE SEQUENCE [LARGE SCALE GENOMIC DNA]</scope>
    <source>
        <strain evidence="3 4">CBS 20057</strain>
    </source>
</reference>
<keyword evidence="4" id="KW-1185">Reference proteome</keyword>
<feature type="compositionally biased region" description="Polar residues" evidence="1">
    <location>
        <begin position="395"/>
        <end position="412"/>
    </location>
</feature>
<dbReference type="PANTHER" id="PTHR11081:SF59">
    <property type="entry name" value="FI23547P1"/>
    <property type="match status" value="1"/>
</dbReference>
<dbReference type="EMBL" id="JAQQWI010000022">
    <property type="protein sequence ID" value="KAK7995872.1"/>
    <property type="molecule type" value="Genomic_DNA"/>
</dbReference>
<feature type="domain" description="XPG-I" evidence="2">
    <location>
        <begin position="151"/>
        <end position="218"/>
    </location>
</feature>
<accession>A0ABR1R1E9</accession>
<dbReference type="Gene3D" id="3.40.50.1010">
    <property type="entry name" value="5'-nuclease"/>
    <property type="match status" value="1"/>
</dbReference>
<feature type="region of interest" description="Disordered" evidence="1">
    <location>
        <begin position="312"/>
        <end position="450"/>
    </location>
</feature>
<feature type="region of interest" description="Disordered" evidence="1">
    <location>
        <begin position="115"/>
        <end position="134"/>
    </location>
</feature>
<feature type="compositionally biased region" description="Basic residues" evidence="1">
    <location>
        <begin position="441"/>
        <end position="450"/>
    </location>
</feature>
<dbReference type="InterPro" id="IPR006086">
    <property type="entry name" value="XPG-I_dom"/>
</dbReference>
<evidence type="ECO:0000313" key="3">
    <source>
        <dbReference type="EMBL" id="KAK7995872.1"/>
    </source>
</evidence>
<evidence type="ECO:0000256" key="1">
    <source>
        <dbReference type="SAM" id="MobiDB-lite"/>
    </source>
</evidence>
<name>A0ABR1R1E9_9PEZI</name>
<feature type="compositionally biased region" description="Basic and acidic residues" evidence="1">
    <location>
        <begin position="415"/>
        <end position="440"/>
    </location>
</feature>
<dbReference type="Pfam" id="PF00867">
    <property type="entry name" value="XPG_I"/>
    <property type="match status" value="1"/>
</dbReference>